<dbReference type="SUPFAM" id="SSF53756">
    <property type="entry name" value="UDP-Glycosyltransferase/glycogen phosphorylase"/>
    <property type="match status" value="1"/>
</dbReference>
<dbReference type="GeneID" id="54162795"/>
<proteinExistence type="predicted"/>
<gene>
    <name evidence="1" type="ordered locus">VF_0171</name>
</gene>
<dbReference type="KEGG" id="vfi:VF_0171"/>
<dbReference type="EMBL" id="CP000020">
    <property type="protein sequence ID" value="AAW84666.1"/>
    <property type="molecule type" value="Genomic_DNA"/>
</dbReference>
<accession>Q5E8I0</accession>
<organism evidence="1 2">
    <name type="scientific">Aliivibrio fischeri (strain ATCC 700601 / ES114)</name>
    <name type="common">Vibrio fischeri</name>
    <dbReference type="NCBI Taxonomy" id="312309"/>
    <lineage>
        <taxon>Bacteria</taxon>
        <taxon>Pseudomonadati</taxon>
        <taxon>Pseudomonadota</taxon>
        <taxon>Gammaproteobacteria</taxon>
        <taxon>Vibrionales</taxon>
        <taxon>Vibrionaceae</taxon>
        <taxon>Aliivibrio</taxon>
    </lineage>
</organism>
<sequence>MEWSDFSDDYDMLFCDSAVAKSIKQDIYVNKLSRIKSIVKVLFLFFRKNKCIDFKYNGINNLYVLESMTPSNFKTINPIFELDKSSKLIIVTTPVFQRIDNVRYRGNLFNIDDYTFVNIGDFINSLHFCRRFNNKFRFVNIFQLIFLYLRASSLNNVLNELFSNVKCNNIILTNDTLGLSNLIVQNSRVFNIKNYVLQHGLPTKFYFPTSADNYIVWGRRFVSEFKNKGARSKLYSLGSPKVDEVMKYCFSDAKYNDFLKRYNISNNKKIFTYFSNSHAPELDKKVHEINIKLLNGLISHKDYHVCIKLHPSESMQFIKEVLQPYDGKYTIIDHEDDVYDLVKFSSYCASIYSTLLIESMCLGTYTFQFNATKSHKIPDYSNGGGCVEINSFEQLELSLNASNKNKILNQQLKYTENYFSNQGTSSEKILELIHERNCI</sequence>
<dbReference type="PATRIC" id="fig|312309.11.peg.168"/>
<dbReference type="RefSeq" id="WP_011261027.1">
    <property type="nucleotide sequence ID" value="NC_006840.2"/>
</dbReference>
<dbReference type="STRING" id="312309.VF_0171"/>
<dbReference type="HOGENOM" id="CLU_623951_0_0_6"/>
<dbReference type="EnsemblBacteria" id="AAW84666">
    <property type="protein sequence ID" value="AAW84666"/>
    <property type="gene ID" value="VF_0171"/>
</dbReference>
<dbReference type="Proteomes" id="UP000000537">
    <property type="component" value="Chromosome I"/>
</dbReference>
<evidence type="ECO:0000313" key="1">
    <source>
        <dbReference type="EMBL" id="AAW84666.1"/>
    </source>
</evidence>
<dbReference type="OrthoDB" id="8437159at2"/>
<name>Q5E8I0_ALIF1</name>
<protein>
    <submittedName>
        <fullName evidence="1">Uncharacterized protein</fullName>
    </submittedName>
</protein>
<reference evidence="1 2" key="1">
    <citation type="journal article" date="2005" name="Proc. Natl. Acad. Sci. U.S.A.">
        <title>Complete genome sequence of Vibrio fischeri: a symbiotic bacterium with pathogenic congeners.</title>
        <authorList>
            <person name="Ruby E.G."/>
            <person name="Urbanowski M."/>
            <person name="Campbell J."/>
            <person name="Dunn A."/>
            <person name="Faini M."/>
            <person name="Gunsalus R."/>
            <person name="Lostroh P."/>
            <person name="Lupp C."/>
            <person name="McCann J."/>
            <person name="Millikan D."/>
            <person name="Schaefer A."/>
            <person name="Stabb E."/>
            <person name="Stevens A."/>
            <person name="Visick K."/>
            <person name="Whistler C."/>
            <person name="Greenberg E.P."/>
        </authorList>
    </citation>
    <scope>NUCLEOTIDE SEQUENCE [LARGE SCALE GENOMIC DNA]</scope>
    <source>
        <strain evidence="2">ATCC 700601 / ES114</strain>
    </source>
</reference>
<reference evidence="1 2" key="2">
    <citation type="journal article" date="2008" name="BMC Genomics">
        <title>Comparative genomics-based investigation of resequencing targets in Vibrio fischeri: focus on point miscalls and artefactual expansions.</title>
        <authorList>
            <person name="Mandel M.J."/>
            <person name="Stabb E.V."/>
            <person name="Ruby E.G."/>
        </authorList>
    </citation>
    <scope>NUCLEOTIDE SEQUENCE [LARGE SCALE GENOMIC DNA]</scope>
    <source>
        <strain evidence="2">ATCC 700601 / ES114</strain>
    </source>
</reference>
<keyword evidence="2" id="KW-1185">Reference proteome</keyword>
<evidence type="ECO:0000313" key="2">
    <source>
        <dbReference type="Proteomes" id="UP000000537"/>
    </source>
</evidence>
<dbReference type="AlphaFoldDB" id="Q5E8I0"/>